<evidence type="ECO:0000313" key="1">
    <source>
        <dbReference type="EMBL" id="KAF0714673.1"/>
    </source>
</evidence>
<sequence length="77" mass="8404">FLFMLPPQKKEMQELKKKGGKSKLAGAILVVLFFGALGFAMTSSFMSVYPATKCYRIAGGNGIFDKDGNCPRPTPKK</sequence>
<feature type="non-terminal residue" evidence="1">
    <location>
        <position position="1"/>
    </location>
</feature>
<name>A0A6A4ZQZ8_9STRA</name>
<proteinExistence type="predicted"/>
<dbReference type="OrthoDB" id="76714at2759"/>
<dbReference type="AlphaFoldDB" id="A0A6A4ZQZ8"/>
<reference evidence="1" key="1">
    <citation type="submission" date="2019-06" db="EMBL/GenBank/DDBJ databases">
        <title>Genomics analysis of Aphanomyces spp. identifies a new class of oomycete effector associated with host adaptation.</title>
        <authorList>
            <person name="Gaulin E."/>
        </authorList>
    </citation>
    <scope>NUCLEOTIDE SEQUENCE</scope>
    <source>
        <strain evidence="1">CBS 578.67</strain>
    </source>
</reference>
<accession>A0A6A4ZQZ8</accession>
<organism evidence="1">
    <name type="scientific">Aphanomyces stellatus</name>
    <dbReference type="NCBI Taxonomy" id="120398"/>
    <lineage>
        <taxon>Eukaryota</taxon>
        <taxon>Sar</taxon>
        <taxon>Stramenopiles</taxon>
        <taxon>Oomycota</taxon>
        <taxon>Saprolegniomycetes</taxon>
        <taxon>Saprolegniales</taxon>
        <taxon>Verrucalvaceae</taxon>
        <taxon>Aphanomyces</taxon>
    </lineage>
</organism>
<protein>
    <submittedName>
        <fullName evidence="1">Uncharacterized protein</fullName>
    </submittedName>
</protein>
<dbReference type="EMBL" id="VJMH01000733">
    <property type="protein sequence ID" value="KAF0714673.1"/>
    <property type="molecule type" value="Genomic_DNA"/>
</dbReference>
<gene>
    <name evidence="1" type="ORF">As57867_003745</name>
</gene>
<comment type="caution">
    <text evidence="1">The sequence shown here is derived from an EMBL/GenBank/DDBJ whole genome shotgun (WGS) entry which is preliminary data.</text>
</comment>